<accession>A0A6G3XZW8</accession>
<reference evidence="1" key="1">
    <citation type="submission" date="2020-01" db="EMBL/GenBank/DDBJ databases">
        <title>Insect and environment-associated Actinomycetes.</title>
        <authorList>
            <person name="Currrie C."/>
            <person name="Chevrette M."/>
            <person name="Carlson C."/>
            <person name="Stubbendieck R."/>
            <person name="Wendt-Pienkowski E."/>
        </authorList>
    </citation>
    <scope>NUCLEOTIDE SEQUENCE</scope>
    <source>
        <strain evidence="1">SID7499</strain>
    </source>
</reference>
<protein>
    <submittedName>
        <fullName evidence="1">Acyl-CoA dehydrogenase</fullName>
    </submittedName>
</protein>
<evidence type="ECO:0000313" key="1">
    <source>
        <dbReference type="EMBL" id="NEE23375.1"/>
    </source>
</evidence>
<name>A0A6G3XZW8_9ACTN</name>
<gene>
    <name evidence="1" type="ORF">G3M58_95110</name>
</gene>
<proteinExistence type="predicted"/>
<comment type="caution">
    <text evidence="1">The sequence shown here is derived from an EMBL/GenBank/DDBJ whole genome shotgun (WGS) entry which is preliminary data.</text>
</comment>
<organism evidence="1">
    <name type="scientific">Streptomyces sp. SID7499</name>
    <dbReference type="NCBI Taxonomy" id="2706086"/>
    <lineage>
        <taxon>Bacteria</taxon>
        <taxon>Bacillati</taxon>
        <taxon>Actinomycetota</taxon>
        <taxon>Actinomycetes</taxon>
        <taxon>Kitasatosporales</taxon>
        <taxon>Streptomycetaceae</taxon>
        <taxon>Streptomyces</taxon>
    </lineage>
</organism>
<feature type="non-terminal residue" evidence="1">
    <location>
        <position position="45"/>
    </location>
</feature>
<dbReference type="AlphaFoldDB" id="A0A6G3XZW8"/>
<dbReference type="EMBL" id="JAAGMN010010309">
    <property type="protein sequence ID" value="NEE23375.1"/>
    <property type="molecule type" value="Genomic_DNA"/>
</dbReference>
<sequence>MSTARTVLETEEHQALRAAVAALGKRYGRDYMTTVIREGSHTDEL</sequence>